<evidence type="ECO:0000313" key="2">
    <source>
        <dbReference type="Proteomes" id="UP000031668"/>
    </source>
</evidence>
<dbReference type="EMBL" id="JWZT01003563">
    <property type="protein sequence ID" value="KII66309.1"/>
    <property type="molecule type" value="Genomic_DNA"/>
</dbReference>
<gene>
    <name evidence="1" type="ORF">RF11_14740</name>
</gene>
<organism evidence="1 2">
    <name type="scientific">Thelohanellus kitauei</name>
    <name type="common">Myxosporean</name>
    <dbReference type="NCBI Taxonomy" id="669202"/>
    <lineage>
        <taxon>Eukaryota</taxon>
        <taxon>Metazoa</taxon>
        <taxon>Cnidaria</taxon>
        <taxon>Myxozoa</taxon>
        <taxon>Myxosporea</taxon>
        <taxon>Bivalvulida</taxon>
        <taxon>Platysporina</taxon>
        <taxon>Myxobolidae</taxon>
        <taxon>Thelohanellus</taxon>
    </lineage>
</organism>
<comment type="caution">
    <text evidence="1">The sequence shown here is derived from an EMBL/GenBank/DDBJ whole genome shotgun (WGS) entry which is preliminary data.</text>
</comment>
<keyword evidence="2" id="KW-1185">Reference proteome</keyword>
<evidence type="ECO:0000313" key="1">
    <source>
        <dbReference type="EMBL" id="KII66309.1"/>
    </source>
</evidence>
<proteinExistence type="predicted"/>
<dbReference type="Proteomes" id="UP000031668">
    <property type="component" value="Unassembled WGS sequence"/>
</dbReference>
<accession>A0A0C2ILK6</accession>
<dbReference type="AlphaFoldDB" id="A0A0C2ILK6"/>
<name>A0A0C2ILK6_THEKT</name>
<sequence length="99" mass="12019">MGLIEFLNTITYIMKSKIRRSKRNQINSSQPSYTVIQRRDSVRMVLLLFRKTRFRKTRFRKHSSAKHVSQDMVKQTHFRKIPFRNAEFSKIRFSKHIFG</sequence>
<reference evidence="1 2" key="1">
    <citation type="journal article" date="2014" name="Genome Biol. Evol.">
        <title>The genome of the myxosporean Thelohanellus kitauei shows adaptations to nutrient acquisition within its fish host.</title>
        <authorList>
            <person name="Yang Y."/>
            <person name="Xiong J."/>
            <person name="Zhou Z."/>
            <person name="Huo F."/>
            <person name="Miao W."/>
            <person name="Ran C."/>
            <person name="Liu Y."/>
            <person name="Zhang J."/>
            <person name="Feng J."/>
            <person name="Wang M."/>
            <person name="Wang M."/>
            <person name="Wang L."/>
            <person name="Yao B."/>
        </authorList>
    </citation>
    <scope>NUCLEOTIDE SEQUENCE [LARGE SCALE GENOMIC DNA]</scope>
    <source>
        <strain evidence="1">Wuqing</strain>
    </source>
</reference>
<protein>
    <submittedName>
        <fullName evidence="1">Uncharacterized protein</fullName>
    </submittedName>
</protein>